<dbReference type="RefSeq" id="WP_207672315.1">
    <property type="nucleotide sequence ID" value="NZ_JAFREM010000006.1"/>
</dbReference>
<dbReference type="SMART" id="SM01007">
    <property type="entry name" value="Aldolase_II"/>
    <property type="match status" value="1"/>
</dbReference>
<dbReference type="EMBL" id="JAFREM010000006">
    <property type="protein sequence ID" value="MBO1305372.1"/>
    <property type="molecule type" value="Genomic_DNA"/>
</dbReference>
<dbReference type="InterPro" id="IPR050197">
    <property type="entry name" value="Aldolase_class_II_sugar_metab"/>
</dbReference>
<name>A0ABS3L6X8_9ENTE</name>
<dbReference type="GO" id="GO:0008738">
    <property type="term" value="F:L-fuculose-phosphate aldolase activity"/>
    <property type="evidence" value="ECO:0007669"/>
    <property type="project" value="UniProtKB-EC"/>
</dbReference>
<keyword evidence="5" id="KW-1185">Reference proteome</keyword>
<proteinExistence type="predicted"/>
<dbReference type="InterPro" id="IPR001303">
    <property type="entry name" value="Aldolase_II/adducin_N"/>
</dbReference>
<dbReference type="SUPFAM" id="SSF53639">
    <property type="entry name" value="AraD/HMP-PK domain-like"/>
    <property type="match status" value="1"/>
</dbReference>
<dbReference type="Pfam" id="PF00596">
    <property type="entry name" value="Aldolase_II"/>
    <property type="match status" value="1"/>
</dbReference>
<accession>A0ABS3L6X8</accession>
<organism evidence="4 5">
    <name type="scientific">Candidatus Enterococcus moelleringii</name>
    <dbReference type="NCBI Taxonomy" id="2815325"/>
    <lineage>
        <taxon>Bacteria</taxon>
        <taxon>Bacillati</taxon>
        <taxon>Bacillota</taxon>
        <taxon>Bacilli</taxon>
        <taxon>Lactobacillales</taxon>
        <taxon>Enterococcaceae</taxon>
        <taxon>Enterococcus</taxon>
    </lineage>
</organism>
<dbReference type="PANTHER" id="PTHR22789">
    <property type="entry name" value="FUCULOSE PHOSPHATE ALDOLASE"/>
    <property type="match status" value="1"/>
</dbReference>
<evidence type="ECO:0000313" key="4">
    <source>
        <dbReference type="EMBL" id="MBO1305372.1"/>
    </source>
</evidence>
<dbReference type="PANTHER" id="PTHR22789:SF0">
    <property type="entry name" value="3-OXO-TETRONATE 4-PHOSPHATE DECARBOXYLASE-RELATED"/>
    <property type="match status" value="1"/>
</dbReference>
<dbReference type="NCBIfam" id="NF005302">
    <property type="entry name" value="PRK06833.1"/>
    <property type="match status" value="1"/>
</dbReference>
<keyword evidence="2 4" id="KW-0456">Lyase</keyword>
<gene>
    <name evidence="4" type="ORF">JZO70_04330</name>
</gene>
<keyword evidence="1" id="KW-0479">Metal-binding</keyword>
<evidence type="ECO:0000256" key="1">
    <source>
        <dbReference type="ARBA" id="ARBA00022723"/>
    </source>
</evidence>
<protein>
    <submittedName>
        <fullName evidence="4">L-fuculose-phosphate aldolase</fullName>
        <ecNumber evidence="4">4.1.2.17</ecNumber>
    </submittedName>
</protein>
<comment type="caution">
    <text evidence="4">The sequence shown here is derived from an EMBL/GenBank/DDBJ whole genome shotgun (WGS) entry which is preliminary data.</text>
</comment>
<feature type="domain" description="Class II aldolase/adducin N-terminal" evidence="3">
    <location>
        <begin position="7"/>
        <end position="185"/>
    </location>
</feature>
<evidence type="ECO:0000313" key="5">
    <source>
        <dbReference type="Proteomes" id="UP000664601"/>
    </source>
</evidence>
<dbReference type="EC" id="4.1.2.17" evidence="4"/>
<evidence type="ECO:0000259" key="3">
    <source>
        <dbReference type="SMART" id="SM01007"/>
    </source>
</evidence>
<sequence length="223" mass="24801">MLEVEKAQVVEYGKRLISSGLTSGTGGNVSIFNPEKELMAISPSGIDYFATEIDDVVLMDLDGNVVEGNRKPSSEWQMHLIYYQKRRKDVQAVVHAHATFSTILAICRKSLPATAYQIAMAGGEDVRCSEYATFGTRELAEVSFEAMEDRYACFLANHGLLTCGQSIEQAFGIAEEVERMAGLYIGASLFGDPVVLEKTEINRIIDRLKFYGQVVEDKWVRLL</sequence>
<dbReference type="InterPro" id="IPR036409">
    <property type="entry name" value="Aldolase_II/adducin_N_sf"/>
</dbReference>
<reference evidence="4 5" key="1">
    <citation type="submission" date="2021-03" db="EMBL/GenBank/DDBJ databases">
        <title>Enterococcal diversity collection.</title>
        <authorList>
            <person name="Gilmore M.S."/>
            <person name="Schwartzman J."/>
            <person name="Van Tyne D."/>
            <person name="Martin M."/>
            <person name="Earl A.M."/>
            <person name="Manson A.L."/>
            <person name="Straub T."/>
            <person name="Salamzade R."/>
            <person name="Saavedra J."/>
            <person name="Lebreton F."/>
            <person name="Prichula J."/>
            <person name="Schaufler K."/>
            <person name="Gaca A."/>
            <person name="Sgardioli B."/>
            <person name="Wagenaar J."/>
            <person name="Strong T."/>
        </authorList>
    </citation>
    <scope>NUCLEOTIDE SEQUENCE [LARGE SCALE GENOMIC DNA]</scope>
    <source>
        <strain evidence="4 5">669A</strain>
    </source>
</reference>
<dbReference type="Gene3D" id="3.40.225.10">
    <property type="entry name" value="Class II aldolase/adducin N-terminal domain"/>
    <property type="match status" value="1"/>
</dbReference>
<dbReference type="Proteomes" id="UP000664601">
    <property type="component" value="Unassembled WGS sequence"/>
</dbReference>
<evidence type="ECO:0000256" key="2">
    <source>
        <dbReference type="ARBA" id="ARBA00023239"/>
    </source>
</evidence>